<name>A0ABZ1A138_9PSED</name>
<feature type="transmembrane region" description="Helical" evidence="1">
    <location>
        <begin position="158"/>
        <end position="179"/>
    </location>
</feature>
<gene>
    <name evidence="2" type="ORF">SPL95_21145</name>
</gene>
<proteinExistence type="predicted"/>
<evidence type="ECO:0000256" key="1">
    <source>
        <dbReference type="SAM" id="Phobius"/>
    </source>
</evidence>
<accession>A0ABZ1A138</accession>
<organism evidence="2 3">
    <name type="scientific">Pseudomonas canadensis</name>
    <dbReference type="NCBI Taxonomy" id="915099"/>
    <lineage>
        <taxon>Bacteria</taxon>
        <taxon>Pseudomonadati</taxon>
        <taxon>Pseudomonadota</taxon>
        <taxon>Gammaproteobacteria</taxon>
        <taxon>Pseudomonadales</taxon>
        <taxon>Pseudomonadaceae</taxon>
        <taxon>Pseudomonas</taxon>
    </lineage>
</organism>
<keyword evidence="1" id="KW-0812">Transmembrane</keyword>
<dbReference type="EMBL" id="CP139639">
    <property type="protein sequence ID" value="WRI23098.1"/>
    <property type="molecule type" value="Genomic_DNA"/>
</dbReference>
<reference evidence="2 3" key="1">
    <citation type="submission" date="2023-12" db="EMBL/GenBank/DDBJ databases">
        <title>First complete genome sequence of Pseudomonas canadensis strain Pcan-CK-23 isolated from homogenized tissues of Zophobas morio larvae.</title>
        <authorList>
            <person name="Kundlacz C."/>
            <person name="Aldeia C."/>
            <person name="Eddoubaji Y."/>
            <person name="Campos-Madueno E.I."/>
            <person name="Endimiani A."/>
        </authorList>
    </citation>
    <scope>NUCLEOTIDE SEQUENCE [LARGE SCALE GENOMIC DNA]</scope>
    <source>
        <strain evidence="2 3">Pcan-CK-23</strain>
    </source>
</reference>
<dbReference type="RefSeq" id="WP_236321657.1">
    <property type="nucleotide sequence ID" value="NZ_CP117446.1"/>
</dbReference>
<dbReference type="Proteomes" id="UP001322392">
    <property type="component" value="Chromosome"/>
</dbReference>
<keyword evidence="3" id="KW-1185">Reference proteome</keyword>
<keyword evidence="1" id="KW-0472">Membrane</keyword>
<protein>
    <submittedName>
        <fullName evidence="2">Uncharacterized protein</fullName>
    </submittedName>
</protein>
<evidence type="ECO:0000313" key="2">
    <source>
        <dbReference type="EMBL" id="WRI23098.1"/>
    </source>
</evidence>
<dbReference type="GeneID" id="88826332"/>
<sequence>MDDLDERLKKFDFDAAIEDLKVRASRARRTRSLMVLVIFVSIVAAVSAVFSYSANNAFSYRSLAEKISNSEPRDPSIFLYTSRDLLNKAYPNDLIIMGRGMDGEEVKKAKLISEERLAYLHEVDQLVGFYERAEKAFNGKDSGSAVRGADWVSSISSVAFSFGAIALAILMLQIAISFIRYYSQLAELYDAQAGALIASDGDADRAVKFFEMFSPAPVSFGKTPLTLYERAFDALTSIKGREK</sequence>
<evidence type="ECO:0000313" key="3">
    <source>
        <dbReference type="Proteomes" id="UP001322392"/>
    </source>
</evidence>
<keyword evidence="1" id="KW-1133">Transmembrane helix</keyword>
<feature type="transmembrane region" description="Helical" evidence="1">
    <location>
        <begin position="33"/>
        <end position="54"/>
    </location>
</feature>